<evidence type="ECO:0008006" key="3">
    <source>
        <dbReference type="Google" id="ProtNLM"/>
    </source>
</evidence>
<sequence length="104" mass="12629">MDACSLAEVAVLLWLRRRRRKKRKRIWMHELNTKRPNFRSFCHLFPDLVNCPEKFYNFFRMTHEKSKKLEELTESSIKKISTYYRRAAGVEERMAIFLKETSLA</sequence>
<evidence type="ECO:0000313" key="2">
    <source>
        <dbReference type="Proteomes" id="UP000324222"/>
    </source>
</evidence>
<dbReference type="AlphaFoldDB" id="A0A5B7I977"/>
<name>A0A5B7I977_PORTR</name>
<dbReference type="EMBL" id="VSRR010049111">
    <property type="protein sequence ID" value="MPC78695.1"/>
    <property type="molecule type" value="Genomic_DNA"/>
</dbReference>
<comment type="caution">
    <text evidence="1">The sequence shown here is derived from an EMBL/GenBank/DDBJ whole genome shotgun (WGS) entry which is preliminary data.</text>
</comment>
<evidence type="ECO:0000313" key="1">
    <source>
        <dbReference type="EMBL" id="MPC78695.1"/>
    </source>
</evidence>
<protein>
    <recommendedName>
        <fullName evidence="3">Protein ALP1-like</fullName>
    </recommendedName>
</protein>
<gene>
    <name evidence="1" type="ORF">E2C01_073189</name>
</gene>
<keyword evidence="2" id="KW-1185">Reference proteome</keyword>
<accession>A0A5B7I977</accession>
<organism evidence="1 2">
    <name type="scientific">Portunus trituberculatus</name>
    <name type="common">Swimming crab</name>
    <name type="synonym">Neptunus trituberculatus</name>
    <dbReference type="NCBI Taxonomy" id="210409"/>
    <lineage>
        <taxon>Eukaryota</taxon>
        <taxon>Metazoa</taxon>
        <taxon>Ecdysozoa</taxon>
        <taxon>Arthropoda</taxon>
        <taxon>Crustacea</taxon>
        <taxon>Multicrustacea</taxon>
        <taxon>Malacostraca</taxon>
        <taxon>Eumalacostraca</taxon>
        <taxon>Eucarida</taxon>
        <taxon>Decapoda</taxon>
        <taxon>Pleocyemata</taxon>
        <taxon>Brachyura</taxon>
        <taxon>Eubrachyura</taxon>
        <taxon>Portunoidea</taxon>
        <taxon>Portunidae</taxon>
        <taxon>Portuninae</taxon>
        <taxon>Portunus</taxon>
    </lineage>
</organism>
<proteinExistence type="predicted"/>
<reference evidence="1 2" key="1">
    <citation type="submission" date="2019-05" db="EMBL/GenBank/DDBJ databases">
        <title>Another draft genome of Portunus trituberculatus and its Hox gene families provides insights of decapod evolution.</title>
        <authorList>
            <person name="Jeong J.-H."/>
            <person name="Song I."/>
            <person name="Kim S."/>
            <person name="Choi T."/>
            <person name="Kim D."/>
            <person name="Ryu S."/>
            <person name="Kim W."/>
        </authorList>
    </citation>
    <scope>NUCLEOTIDE SEQUENCE [LARGE SCALE GENOMIC DNA]</scope>
    <source>
        <tissue evidence="1">Muscle</tissue>
    </source>
</reference>
<dbReference type="Proteomes" id="UP000324222">
    <property type="component" value="Unassembled WGS sequence"/>
</dbReference>